<sequence length="170" mass="18498">MLFGSSPFKFLHRTLRGIKSFVSVCGCGNYQKLPKHSPLPPKCQEVINRWDPGHANARSGETPAPSSHSDIQTHNRADCGRRRTAGGGGSGGSNGDPSSHKGSGRSFLVSRKLKELEVLDVGNIQHVLDVEEAIHYYSLLKCPVYRAIADDFFAEIYAELCRDSTAAGAR</sequence>
<reference evidence="2" key="1">
    <citation type="journal article" date="2023" name="Front. Plant Sci.">
        <title>Chromosomal-level genome assembly of Melastoma candidum provides insights into trichome evolution.</title>
        <authorList>
            <person name="Zhong Y."/>
            <person name="Wu W."/>
            <person name="Sun C."/>
            <person name="Zou P."/>
            <person name="Liu Y."/>
            <person name="Dai S."/>
            <person name="Zhou R."/>
        </authorList>
    </citation>
    <scope>NUCLEOTIDE SEQUENCE [LARGE SCALE GENOMIC DNA]</scope>
</reference>
<dbReference type="Proteomes" id="UP001057402">
    <property type="component" value="Chromosome 4"/>
</dbReference>
<accession>A0ACB9RC63</accession>
<evidence type="ECO:0000313" key="1">
    <source>
        <dbReference type="EMBL" id="KAI4376617.1"/>
    </source>
</evidence>
<gene>
    <name evidence="1" type="ORF">MLD38_014359</name>
</gene>
<name>A0ACB9RC63_9MYRT</name>
<keyword evidence="2" id="KW-1185">Reference proteome</keyword>
<dbReference type="EMBL" id="CM042883">
    <property type="protein sequence ID" value="KAI4376617.1"/>
    <property type="molecule type" value="Genomic_DNA"/>
</dbReference>
<proteinExistence type="predicted"/>
<evidence type="ECO:0000313" key="2">
    <source>
        <dbReference type="Proteomes" id="UP001057402"/>
    </source>
</evidence>
<protein>
    <submittedName>
        <fullName evidence="1">Uncharacterized protein</fullName>
    </submittedName>
</protein>
<comment type="caution">
    <text evidence="1">The sequence shown here is derived from an EMBL/GenBank/DDBJ whole genome shotgun (WGS) entry which is preliminary data.</text>
</comment>
<organism evidence="1 2">
    <name type="scientific">Melastoma candidum</name>
    <dbReference type="NCBI Taxonomy" id="119954"/>
    <lineage>
        <taxon>Eukaryota</taxon>
        <taxon>Viridiplantae</taxon>
        <taxon>Streptophyta</taxon>
        <taxon>Embryophyta</taxon>
        <taxon>Tracheophyta</taxon>
        <taxon>Spermatophyta</taxon>
        <taxon>Magnoliopsida</taxon>
        <taxon>eudicotyledons</taxon>
        <taxon>Gunneridae</taxon>
        <taxon>Pentapetalae</taxon>
        <taxon>rosids</taxon>
        <taxon>malvids</taxon>
        <taxon>Myrtales</taxon>
        <taxon>Melastomataceae</taxon>
        <taxon>Melastomatoideae</taxon>
        <taxon>Melastomateae</taxon>
        <taxon>Melastoma</taxon>
    </lineage>
</organism>